<evidence type="ECO:0000313" key="1">
    <source>
        <dbReference type="EMBL" id="CAF0915000.1"/>
    </source>
</evidence>
<organism evidence="1 2">
    <name type="scientific">Brachionus calyciflorus</name>
    <dbReference type="NCBI Taxonomy" id="104777"/>
    <lineage>
        <taxon>Eukaryota</taxon>
        <taxon>Metazoa</taxon>
        <taxon>Spiralia</taxon>
        <taxon>Gnathifera</taxon>
        <taxon>Rotifera</taxon>
        <taxon>Eurotatoria</taxon>
        <taxon>Monogononta</taxon>
        <taxon>Pseudotrocha</taxon>
        <taxon>Ploima</taxon>
        <taxon>Brachionidae</taxon>
        <taxon>Brachionus</taxon>
    </lineage>
</organism>
<comment type="caution">
    <text evidence="1">The sequence shown here is derived from an EMBL/GenBank/DDBJ whole genome shotgun (WGS) entry which is preliminary data.</text>
</comment>
<reference evidence="1" key="1">
    <citation type="submission" date="2021-02" db="EMBL/GenBank/DDBJ databases">
        <authorList>
            <person name="Nowell W R."/>
        </authorList>
    </citation>
    <scope>NUCLEOTIDE SEQUENCE</scope>
    <source>
        <strain evidence="1">Ploen Becks lab</strain>
    </source>
</reference>
<dbReference type="AlphaFoldDB" id="A0A814AIC8"/>
<evidence type="ECO:0000313" key="2">
    <source>
        <dbReference type="Proteomes" id="UP000663879"/>
    </source>
</evidence>
<keyword evidence="2" id="KW-1185">Reference proteome</keyword>
<protein>
    <submittedName>
        <fullName evidence="1">Uncharacterized protein</fullName>
    </submittedName>
</protein>
<proteinExistence type="predicted"/>
<accession>A0A814AIC8</accession>
<name>A0A814AIC8_9BILA</name>
<dbReference type="Proteomes" id="UP000663879">
    <property type="component" value="Unassembled WGS sequence"/>
</dbReference>
<dbReference type="EMBL" id="CAJNOC010002141">
    <property type="protein sequence ID" value="CAF0915000.1"/>
    <property type="molecule type" value="Genomic_DNA"/>
</dbReference>
<sequence length="105" mass="11990">MMDAKQQIKEKIASTKVPVKKTFSTISLDLYDYEPYFKNLVNSFIYSDSFEKKIKDAATLSVFGSEFKIIALSLLLLRPIKCYSMHNIAFNVNTSQSLELPSICH</sequence>
<gene>
    <name evidence="1" type="ORF">OXX778_LOCUS12102</name>
</gene>